<comment type="caution">
    <text evidence="4">The sequence shown here is derived from an EMBL/GenBank/DDBJ whole genome shotgun (WGS) entry which is preliminary data.</text>
</comment>
<organism evidence="4 5">
    <name type="scientific">Cucumis melo var. makuwa</name>
    <name type="common">Oriental melon</name>
    <dbReference type="NCBI Taxonomy" id="1194695"/>
    <lineage>
        <taxon>Eukaryota</taxon>
        <taxon>Viridiplantae</taxon>
        <taxon>Streptophyta</taxon>
        <taxon>Embryophyta</taxon>
        <taxon>Tracheophyta</taxon>
        <taxon>Spermatophyta</taxon>
        <taxon>Magnoliopsida</taxon>
        <taxon>eudicotyledons</taxon>
        <taxon>Gunneridae</taxon>
        <taxon>Pentapetalae</taxon>
        <taxon>rosids</taxon>
        <taxon>fabids</taxon>
        <taxon>Cucurbitales</taxon>
        <taxon>Cucurbitaceae</taxon>
        <taxon>Benincaseae</taxon>
        <taxon>Cucumis</taxon>
    </lineage>
</organism>
<dbReference type="InterPro" id="IPR044824">
    <property type="entry name" value="MAIN-like"/>
</dbReference>
<protein>
    <submittedName>
        <fullName evidence="4">Serine/threonine-protein phosphatase 7 long form-like protein isoform X1</fullName>
    </submittedName>
</protein>
<evidence type="ECO:0000259" key="2">
    <source>
        <dbReference type="Pfam" id="PF10536"/>
    </source>
</evidence>
<dbReference type="Pfam" id="PF10551">
    <property type="entry name" value="MULE"/>
    <property type="match status" value="1"/>
</dbReference>
<evidence type="ECO:0000313" key="5">
    <source>
        <dbReference type="Proteomes" id="UP000321393"/>
    </source>
</evidence>
<feature type="region of interest" description="Disordered" evidence="1">
    <location>
        <begin position="730"/>
        <end position="752"/>
    </location>
</feature>
<accession>A0A5A7TY99</accession>
<dbReference type="PANTHER" id="PTHR46033">
    <property type="entry name" value="PROTEIN MAIN-LIKE 2"/>
    <property type="match status" value="1"/>
</dbReference>
<evidence type="ECO:0000256" key="1">
    <source>
        <dbReference type="SAM" id="MobiDB-lite"/>
    </source>
</evidence>
<dbReference type="Pfam" id="PF10536">
    <property type="entry name" value="PMD"/>
    <property type="match status" value="1"/>
</dbReference>
<sequence>MLTALSIDANGHIFPLAFAIVEGENASSWSWFLYALRQYVTDRDGICLISDRHRGILSAINNEEIGWSEPRAFHRYCLRHVASNFNNKYKSKQLKDLVFRAGNQHQRRKFIRNMKEIKQLNPKCLEFFEDIDLQKWTQSHDNGYRYGWMTSNAAECMNEVFKGARMLPMTSLVRLTFYRTILYFERRIAEISEAVDRGEVYTEYAMKKLKRWETRASAHSVTSIDRETQTFEVHTGMSMISPYKGQHTQVVSLMEGTSYIDECYLLLNFKQCYAGRFHPIQHPDYWPELSFTEVRPNADLLKGPGRPRITRIHNEMDWKESGQSFRCTICKVEGHNRQSFNELLLMDPGPVDDSHLYLQATHRSQSIWDTSSTVVLSCRRREAASQRTIPFDQRIAPYLEAAGFLGVSQDVAVQLGLPVDGEPLTGSLRYNWMLICNDYLGVVPPDMKGQRLGLLWLTEQFEELPPDADIVSVQRYARAYIMQLIGGFLFADKSNTLAYDRFSIIALKRTLQHSDGRPLSFRWSGVQAASEQSGNMLLIYRWTFDRLSRSQIYWTPYTPDIMASLPFRCQSGQVVWTYVGPLICFHLVEKHQPDRVLRQFNMLQTPPAISYTDQRLHQIDLRGKHDQDWRRIHAEHIGMWNSRYDFRVEAPTTSEPTVSENYFVWYRSITRRFITQEGAFYHCMYDFVDEVQTFSVEHDIEALGQLCDRTTERVDHIIQQTRRLTVADTDRRRMRRRRRRQGDDVVKGDEDN</sequence>
<feature type="compositionally biased region" description="Basic and acidic residues" evidence="1">
    <location>
        <begin position="741"/>
        <end position="752"/>
    </location>
</feature>
<proteinExistence type="predicted"/>
<dbReference type="InterPro" id="IPR018289">
    <property type="entry name" value="MULE_transposase_dom"/>
</dbReference>
<evidence type="ECO:0000259" key="3">
    <source>
        <dbReference type="Pfam" id="PF10551"/>
    </source>
</evidence>
<dbReference type="Proteomes" id="UP000321393">
    <property type="component" value="Unassembled WGS sequence"/>
</dbReference>
<evidence type="ECO:0000313" key="4">
    <source>
        <dbReference type="EMBL" id="KAA0047938.1"/>
    </source>
</evidence>
<dbReference type="AlphaFoldDB" id="A0A5A7TY99"/>
<dbReference type="EMBL" id="SSTE01013030">
    <property type="protein sequence ID" value="KAA0047938.1"/>
    <property type="molecule type" value="Genomic_DNA"/>
</dbReference>
<feature type="domain" description="MULE transposase" evidence="3">
    <location>
        <begin position="1"/>
        <end position="84"/>
    </location>
</feature>
<dbReference type="OrthoDB" id="1871193at2759"/>
<feature type="domain" description="Aminotransferase-like plant mobile" evidence="2">
    <location>
        <begin position="498"/>
        <end position="667"/>
    </location>
</feature>
<dbReference type="GO" id="GO:0010073">
    <property type="term" value="P:meristem maintenance"/>
    <property type="evidence" value="ECO:0007669"/>
    <property type="project" value="InterPro"/>
</dbReference>
<reference evidence="4 5" key="1">
    <citation type="submission" date="2019-08" db="EMBL/GenBank/DDBJ databases">
        <title>Draft genome sequences of two oriental melons (Cucumis melo L. var makuwa).</title>
        <authorList>
            <person name="Kwon S.-Y."/>
        </authorList>
    </citation>
    <scope>NUCLEOTIDE SEQUENCE [LARGE SCALE GENOMIC DNA]</scope>
    <source>
        <strain evidence="5">cv. SW 3</strain>
        <tissue evidence="4">Leaf</tissue>
    </source>
</reference>
<dbReference type="InterPro" id="IPR019557">
    <property type="entry name" value="AminoTfrase-like_pln_mobile"/>
</dbReference>
<gene>
    <name evidence="4" type="ORF">E6C27_scaffold199G00140</name>
</gene>
<dbReference type="PANTHER" id="PTHR46033:SF8">
    <property type="entry name" value="PROTEIN MAINTENANCE OF MERISTEMS-LIKE"/>
    <property type="match status" value="1"/>
</dbReference>
<name>A0A5A7TY99_CUCMM</name>